<reference evidence="1" key="1">
    <citation type="submission" date="2016-10" db="EMBL/GenBank/DDBJ databases">
        <authorList>
            <person name="de Groot N.N."/>
        </authorList>
    </citation>
    <scope>NUCLEOTIDE SEQUENCE</scope>
</reference>
<gene>
    <name evidence="1" type="ORF">MNB_SV-14-1496</name>
</gene>
<accession>A0A1W1CK85</accession>
<protein>
    <submittedName>
        <fullName evidence="1">Uncharacterized protein</fullName>
    </submittedName>
</protein>
<dbReference type="EMBL" id="FPHN01000199">
    <property type="protein sequence ID" value="SFV66226.1"/>
    <property type="molecule type" value="Genomic_DNA"/>
</dbReference>
<proteinExistence type="predicted"/>
<evidence type="ECO:0000313" key="1">
    <source>
        <dbReference type="EMBL" id="SFV66226.1"/>
    </source>
</evidence>
<sequence>MSFENLKKSIKKHIKAILNDIKYGDENRKPLEYIPTYTTQVSMNFIFPTDIKTDSFKSTSSFPKLSREILIELFKSIGVSFIPEITIYYLKEKTPFEIFENFCMTFGADEDGIVSVDRLNRVISYLQKMDELRKENPFNSKAIYTALANQDFEEADRLIEERII</sequence>
<organism evidence="1">
    <name type="scientific">hydrothermal vent metagenome</name>
    <dbReference type="NCBI Taxonomy" id="652676"/>
    <lineage>
        <taxon>unclassified sequences</taxon>
        <taxon>metagenomes</taxon>
        <taxon>ecological metagenomes</taxon>
    </lineage>
</organism>
<name>A0A1W1CK85_9ZZZZ</name>
<dbReference type="AlphaFoldDB" id="A0A1W1CK85"/>